<reference evidence="1 2" key="1">
    <citation type="submission" date="2019-04" db="EMBL/GenBank/DDBJ databases">
        <title>Azoarcus rhizosphaerae sp. nov. isolated from rhizosphere of Ficus religiosa.</title>
        <authorList>
            <person name="Lin S.-Y."/>
            <person name="Hameed A."/>
            <person name="Hsu Y.-H."/>
            <person name="Young C.-C."/>
        </authorList>
    </citation>
    <scope>NUCLEOTIDE SEQUENCE [LARGE SCALE GENOMIC DNA]</scope>
    <source>
        <strain evidence="1 2">CC-YHH848</strain>
    </source>
</reference>
<accession>A0A4S4A8T1</accession>
<dbReference type="AlphaFoldDB" id="A0A4S4A8T1"/>
<comment type="caution">
    <text evidence="1">The sequence shown here is derived from an EMBL/GenBank/DDBJ whole genome shotgun (WGS) entry which is preliminary data.</text>
</comment>
<name>A0A4S4A8T1_9RHOO</name>
<proteinExistence type="predicted"/>
<organism evidence="1 2">
    <name type="scientific">Pseudothauera rhizosphaerae</name>
    <dbReference type="NCBI Taxonomy" id="2565932"/>
    <lineage>
        <taxon>Bacteria</taxon>
        <taxon>Pseudomonadati</taxon>
        <taxon>Pseudomonadota</taxon>
        <taxon>Betaproteobacteria</taxon>
        <taxon>Rhodocyclales</taxon>
        <taxon>Zoogloeaceae</taxon>
        <taxon>Pseudothauera</taxon>
    </lineage>
</organism>
<evidence type="ECO:0000313" key="1">
    <source>
        <dbReference type="EMBL" id="THF55193.1"/>
    </source>
</evidence>
<dbReference type="EMBL" id="SSOD01000025">
    <property type="protein sequence ID" value="THF55193.1"/>
    <property type="molecule type" value="Genomic_DNA"/>
</dbReference>
<sequence length="110" mass="12157">MISLNASNPFYREFTDTVPITEQAAALPDMVGSGRVRDLREAASLSPQLAGLLEQFTEASTREARWTILDQLLDAWADTSGMAESLDERNPEEFGFIYSASCSGYCHLSF</sequence>
<dbReference type="OrthoDB" id="8607307at2"/>
<keyword evidence="2" id="KW-1185">Reference proteome</keyword>
<dbReference type="Proteomes" id="UP000307956">
    <property type="component" value="Unassembled WGS sequence"/>
</dbReference>
<gene>
    <name evidence="1" type="ORF">E6O51_21035</name>
</gene>
<dbReference type="RefSeq" id="WP_136386995.1">
    <property type="nucleotide sequence ID" value="NZ_SSOD01000025.1"/>
</dbReference>
<protein>
    <submittedName>
        <fullName evidence="1">Uncharacterized protein</fullName>
    </submittedName>
</protein>
<evidence type="ECO:0000313" key="2">
    <source>
        <dbReference type="Proteomes" id="UP000307956"/>
    </source>
</evidence>